<reference evidence="2 3" key="1">
    <citation type="journal article" date="2023" name="Plants (Basel)">
        <title>Bridging the Gap: Combining Genomics and Transcriptomics Approaches to Understand Stylosanthes scabra, an Orphan Legume from the Brazilian Caatinga.</title>
        <authorList>
            <person name="Ferreira-Neto J.R.C."/>
            <person name="da Silva M.D."/>
            <person name="Binneck E."/>
            <person name="de Melo N.F."/>
            <person name="da Silva R.H."/>
            <person name="de Melo A.L.T.M."/>
            <person name="Pandolfi V."/>
            <person name="Bustamante F.O."/>
            <person name="Brasileiro-Vidal A.C."/>
            <person name="Benko-Iseppon A.M."/>
        </authorList>
    </citation>
    <scope>NUCLEOTIDE SEQUENCE [LARGE SCALE GENOMIC DNA]</scope>
    <source>
        <tissue evidence="2">Leaves</tissue>
    </source>
</reference>
<name>A0ABU6YXM9_9FABA</name>
<feature type="region of interest" description="Disordered" evidence="1">
    <location>
        <begin position="1"/>
        <end position="25"/>
    </location>
</feature>
<proteinExistence type="predicted"/>
<evidence type="ECO:0000256" key="1">
    <source>
        <dbReference type="SAM" id="MobiDB-lite"/>
    </source>
</evidence>
<dbReference type="EC" id="2.2.1.6" evidence="2"/>
<comment type="caution">
    <text evidence="2">The sequence shown here is derived from an EMBL/GenBank/DDBJ whole genome shotgun (WGS) entry which is preliminary data.</text>
</comment>
<accession>A0ABU6YXM9</accession>
<dbReference type="GO" id="GO:0003984">
    <property type="term" value="F:acetolactate synthase activity"/>
    <property type="evidence" value="ECO:0007669"/>
    <property type="project" value="UniProtKB-EC"/>
</dbReference>
<keyword evidence="3" id="KW-1185">Reference proteome</keyword>
<gene>
    <name evidence="2" type="primary">ABI3_5</name>
    <name evidence="2" type="ORF">PIB30_099829</name>
</gene>
<organism evidence="2 3">
    <name type="scientific">Stylosanthes scabra</name>
    <dbReference type="NCBI Taxonomy" id="79078"/>
    <lineage>
        <taxon>Eukaryota</taxon>
        <taxon>Viridiplantae</taxon>
        <taxon>Streptophyta</taxon>
        <taxon>Embryophyta</taxon>
        <taxon>Tracheophyta</taxon>
        <taxon>Spermatophyta</taxon>
        <taxon>Magnoliopsida</taxon>
        <taxon>eudicotyledons</taxon>
        <taxon>Gunneridae</taxon>
        <taxon>Pentapetalae</taxon>
        <taxon>rosids</taxon>
        <taxon>fabids</taxon>
        <taxon>Fabales</taxon>
        <taxon>Fabaceae</taxon>
        <taxon>Papilionoideae</taxon>
        <taxon>50 kb inversion clade</taxon>
        <taxon>dalbergioids sensu lato</taxon>
        <taxon>Dalbergieae</taxon>
        <taxon>Pterocarpus clade</taxon>
        <taxon>Stylosanthes</taxon>
    </lineage>
</organism>
<feature type="compositionally biased region" description="Basic residues" evidence="1">
    <location>
        <begin position="215"/>
        <end position="248"/>
    </location>
</feature>
<keyword evidence="2" id="KW-0808">Transferase</keyword>
<dbReference type="Proteomes" id="UP001341840">
    <property type="component" value="Unassembled WGS sequence"/>
</dbReference>
<sequence length="248" mass="27909">MEISQAMNTPFGGVADEEEEGVPREEGEMVIQHNHDDEMSNVFLEWLKSNKDKISASDLRNVKLKKSTIESAAKRLGGGKQGMKSLLKLILEWVQTSHLKNKNSPIGFGFEPPESSSIPNCFNKPQLSPPPPPPCIYATQPSSMVQYLPQLAENNPWANSQLNVASHYNQPFGDNHFRPAFLYGNQYPYQLLYGNGSGGGDHEWNRLGPLATKEARKKRMARQRKCSSSHQRQSNHSKQHHHKHNAKS</sequence>
<protein>
    <submittedName>
        <fullName evidence="2">B3 domain-containing transcription factor</fullName>
        <ecNumber evidence="2">2.2.1.6</ecNumber>
    </submittedName>
</protein>
<evidence type="ECO:0000313" key="2">
    <source>
        <dbReference type="EMBL" id="MED6214109.1"/>
    </source>
</evidence>
<evidence type="ECO:0000313" key="3">
    <source>
        <dbReference type="Proteomes" id="UP001341840"/>
    </source>
</evidence>
<dbReference type="EMBL" id="JASCZI010244374">
    <property type="protein sequence ID" value="MED6214109.1"/>
    <property type="molecule type" value="Genomic_DNA"/>
</dbReference>
<feature type="region of interest" description="Disordered" evidence="1">
    <location>
        <begin position="210"/>
        <end position="248"/>
    </location>
</feature>